<keyword evidence="5" id="KW-1185">Reference proteome</keyword>
<keyword evidence="2" id="KW-0812">Transmembrane</keyword>
<feature type="compositionally biased region" description="Basic and acidic residues" evidence="1">
    <location>
        <begin position="198"/>
        <end position="208"/>
    </location>
</feature>
<dbReference type="Proteomes" id="UP000799291">
    <property type="component" value="Unassembled WGS sequence"/>
</dbReference>
<reference evidence="4" key="1">
    <citation type="journal article" date="2020" name="Stud. Mycol.">
        <title>101 Dothideomycetes genomes: a test case for predicting lifestyles and emergence of pathogens.</title>
        <authorList>
            <person name="Haridas S."/>
            <person name="Albert R."/>
            <person name="Binder M."/>
            <person name="Bloem J."/>
            <person name="Labutti K."/>
            <person name="Salamov A."/>
            <person name="Andreopoulos B."/>
            <person name="Baker S."/>
            <person name="Barry K."/>
            <person name="Bills G."/>
            <person name="Bluhm B."/>
            <person name="Cannon C."/>
            <person name="Castanera R."/>
            <person name="Culley D."/>
            <person name="Daum C."/>
            <person name="Ezra D."/>
            <person name="Gonzalez J."/>
            <person name="Henrissat B."/>
            <person name="Kuo A."/>
            <person name="Liang C."/>
            <person name="Lipzen A."/>
            <person name="Lutzoni F."/>
            <person name="Magnuson J."/>
            <person name="Mondo S."/>
            <person name="Nolan M."/>
            <person name="Ohm R."/>
            <person name="Pangilinan J."/>
            <person name="Park H.-J."/>
            <person name="Ramirez L."/>
            <person name="Alfaro M."/>
            <person name="Sun H."/>
            <person name="Tritt A."/>
            <person name="Yoshinaga Y."/>
            <person name="Zwiers L.-H."/>
            <person name="Turgeon B."/>
            <person name="Goodwin S."/>
            <person name="Spatafora J."/>
            <person name="Crous P."/>
            <person name="Grigoriev I."/>
        </authorList>
    </citation>
    <scope>NUCLEOTIDE SEQUENCE</scope>
    <source>
        <strain evidence="4">CBS 122367</strain>
    </source>
</reference>
<evidence type="ECO:0008006" key="6">
    <source>
        <dbReference type="Google" id="ProtNLM"/>
    </source>
</evidence>
<dbReference type="AlphaFoldDB" id="A0A6G1JC36"/>
<keyword evidence="2" id="KW-0472">Membrane</keyword>
<keyword evidence="2" id="KW-1133">Transmembrane helix</keyword>
<evidence type="ECO:0000256" key="1">
    <source>
        <dbReference type="SAM" id="MobiDB-lite"/>
    </source>
</evidence>
<evidence type="ECO:0000313" key="4">
    <source>
        <dbReference type="EMBL" id="KAF2688127.1"/>
    </source>
</evidence>
<feature type="transmembrane region" description="Helical" evidence="2">
    <location>
        <begin position="214"/>
        <end position="239"/>
    </location>
</feature>
<proteinExistence type="predicted"/>
<keyword evidence="3" id="KW-0732">Signal</keyword>
<accession>A0A6G1JC36</accession>
<sequence length="336" mass="35265">MRLLVVLLSLLSLGLAASSESAPQLLYQVDSFSTIKTCAQRCFWYSSGGCTTDKLAADLGCPYGYCKKDGEFGAPNSCYCRADNMPVAGTILSSCIKSACTVGNSLVDISSATSLYSGYCSSLGFQAATAEVPAKTTANTRGTMATTTIPLSTASVKSIETSPITGPSGIPSDTTRPSTTLRSTSTSVQGPSATNTADRTDSPGREKLSRGDKIALGVGLGIGIPTLLIALVVGIPPCLHAIQQLRQEPVTCDMCAQEGHPAANARNTRKRETGSLHANAMNKELRILQANMWRGRESQHALHNDPALAGFHFILGQEPGCFLADGEVALYGTNLH</sequence>
<feature type="compositionally biased region" description="Polar residues" evidence="1">
    <location>
        <begin position="156"/>
        <end position="165"/>
    </location>
</feature>
<dbReference type="OrthoDB" id="5395391at2759"/>
<name>A0A6G1JC36_9PLEO</name>
<feature type="region of interest" description="Disordered" evidence="1">
    <location>
        <begin position="156"/>
        <end position="208"/>
    </location>
</feature>
<protein>
    <recommendedName>
        <fullName evidence="6">Extracellular membrane protein CFEM domain-containing protein</fullName>
    </recommendedName>
</protein>
<organism evidence="4 5">
    <name type="scientific">Lentithecium fluviatile CBS 122367</name>
    <dbReference type="NCBI Taxonomy" id="1168545"/>
    <lineage>
        <taxon>Eukaryota</taxon>
        <taxon>Fungi</taxon>
        <taxon>Dikarya</taxon>
        <taxon>Ascomycota</taxon>
        <taxon>Pezizomycotina</taxon>
        <taxon>Dothideomycetes</taxon>
        <taxon>Pleosporomycetidae</taxon>
        <taxon>Pleosporales</taxon>
        <taxon>Massarineae</taxon>
        <taxon>Lentitheciaceae</taxon>
        <taxon>Lentithecium</taxon>
    </lineage>
</organism>
<feature type="chain" id="PRO_5026320730" description="Extracellular membrane protein CFEM domain-containing protein" evidence="3">
    <location>
        <begin position="17"/>
        <end position="336"/>
    </location>
</feature>
<feature type="compositionally biased region" description="Low complexity" evidence="1">
    <location>
        <begin position="171"/>
        <end position="187"/>
    </location>
</feature>
<feature type="signal peptide" evidence="3">
    <location>
        <begin position="1"/>
        <end position="16"/>
    </location>
</feature>
<dbReference type="EMBL" id="MU005574">
    <property type="protein sequence ID" value="KAF2688127.1"/>
    <property type="molecule type" value="Genomic_DNA"/>
</dbReference>
<evidence type="ECO:0000313" key="5">
    <source>
        <dbReference type="Proteomes" id="UP000799291"/>
    </source>
</evidence>
<evidence type="ECO:0000256" key="2">
    <source>
        <dbReference type="SAM" id="Phobius"/>
    </source>
</evidence>
<evidence type="ECO:0000256" key="3">
    <source>
        <dbReference type="SAM" id="SignalP"/>
    </source>
</evidence>
<gene>
    <name evidence="4" type="ORF">K458DRAFT_385696</name>
</gene>
<feature type="compositionally biased region" description="Polar residues" evidence="1">
    <location>
        <begin position="188"/>
        <end position="197"/>
    </location>
</feature>